<comment type="caution">
    <text evidence="5">The sequence shown here is derived from an EMBL/GenBank/DDBJ whole genome shotgun (WGS) entry which is preliminary data.</text>
</comment>
<accession>A0A6I3S6V1</accession>
<dbReference type="GO" id="GO:0030527">
    <property type="term" value="F:structural constituent of chromatin"/>
    <property type="evidence" value="ECO:0007669"/>
    <property type="project" value="InterPro"/>
</dbReference>
<dbReference type="PROSITE" id="PS00045">
    <property type="entry name" value="HISTONE_LIKE"/>
    <property type="match status" value="1"/>
</dbReference>
<dbReference type="PRINTS" id="PR01727">
    <property type="entry name" value="DNABINDINGHU"/>
</dbReference>
<evidence type="ECO:0000256" key="4">
    <source>
        <dbReference type="RuleBase" id="RU003939"/>
    </source>
</evidence>
<dbReference type="InterPro" id="IPR000119">
    <property type="entry name" value="Hist_DNA-bd"/>
</dbReference>
<evidence type="ECO:0000313" key="5">
    <source>
        <dbReference type="EMBL" id="MTU42724.1"/>
    </source>
</evidence>
<keyword evidence="3 5" id="KW-0238">DNA-binding</keyword>
<reference evidence="5 6" key="1">
    <citation type="journal article" date="2019" name="Nat. Med.">
        <title>A library of human gut bacterial isolates paired with longitudinal multiomics data enables mechanistic microbiome research.</title>
        <authorList>
            <person name="Poyet M."/>
            <person name="Groussin M."/>
            <person name="Gibbons S.M."/>
            <person name="Avila-Pacheco J."/>
            <person name="Jiang X."/>
            <person name="Kearney S.M."/>
            <person name="Perrotta A.R."/>
            <person name="Berdy B."/>
            <person name="Zhao S."/>
            <person name="Lieberman T.D."/>
            <person name="Swanson P.K."/>
            <person name="Smith M."/>
            <person name="Roesemann S."/>
            <person name="Alexander J.E."/>
            <person name="Rich S.A."/>
            <person name="Livny J."/>
            <person name="Vlamakis H."/>
            <person name="Clish C."/>
            <person name="Bullock K."/>
            <person name="Deik A."/>
            <person name="Scott J."/>
            <person name="Pierce K.A."/>
            <person name="Xavier R.J."/>
            <person name="Alm E.J."/>
        </authorList>
    </citation>
    <scope>NUCLEOTIDE SEQUENCE [LARGE SCALE GENOMIC DNA]</scope>
    <source>
        <strain evidence="5 6">BIOML-A2</strain>
    </source>
</reference>
<dbReference type="AlphaFoldDB" id="A0A6I3S6V1"/>
<evidence type="ECO:0000256" key="3">
    <source>
        <dbReference type="ARBA" id="ARBA00023125"/>
    </source>
</evidence>
<dbReference type="SUPFAM" id="SSF47729">
    <property type="entry name" value="IHF-like DNA-binding proteins"/>
    <property type="match status" value="1"/>
</dbReference>
<dbReference type="PANTHER" id="PTHR33175">
    <property type="entry name" value="DNA-BINDING PROTEIN HU"/>
    <property type="match status" value="1"/>
</dbReference>
<dbReference type="RefSeq" id="WP_008811138.1">
    <property type="nucleotide sequence ID" value="NZ_CAKVUT010000121.1"/>
</dbReference>
<dbReference type="PANTHER" id="PTHR33175:SF3">
    <property type="entry name" value="DNA-BINDING PROTEIN HU-BETA"/>
    <property type="match status" value="1"/>
</dbReference>
<dbReference type="EMBL" id="WNCL01000007">
    <property type="protein sequence ID" value="MTU42724.1"/>
    <property type="molecule type" value="Genomic_DNA"/>
</dbReference>
<sequence length="105" mass="11204">MNKTEMIEAVASETGLAKTEVAKVLNAYTDTIVKTVAEGGEYTVIGFGKFYASQRQARTGRNPSTGVEIKIPAAMVPKFTAGKAFKDAVNAPKKPARKGRAKAKK</sequence>
<gene>
    <name evidence="5" type="ORF">GMD42_03610</name>
</gene>
<evidence type="ECO:0000256" key="1">
    <source>
        <dbReference type="ARBA" id="ARBA00010529"/>
    </source>
</evidence>
<protein>
    <submittedName>
        <fullName evidence="5">DNA-binding protein</fullName>
    </submittedName>
</protein>
<dbReference type="GO" id="GO:0003677">
    <property type="term" value="F:DNA binding"/>
    <property type="evidence" value="ECO:0007669"/>
    <property type="project" value="UniProtKB-KW"/>
</dbReference>
<proteinExistence type="inferred from homology"/>
<dbReference type="GeneID" id="43349433"/>
<evidence type="ECO:0000256" key="2">
    <source>
        <dbReference type="ARBA" id="ARBA00023067"/>
    </source>
</evidence>
<comment type="similarity">
    <text evidence="1 4">Belongs to the bacterial histone-like protein family.</text>
</comment>
<dbReference type="CDD" id="cd13831">
    <property type="entry name" value="HU"/>
    <property type="match status" value="1"/>
</dbReference>
<name>A0A6I3S6V1_9BURK</name>
<evidence type="ECO:0000313" key="6">
    <source>
        <dbReference type="Proteomes" id="UP000462362"/>
    </source>
</evidence>
<dbReference type="GO" id="GO:0030261">
    <property type="term" value="P:chromosome condensation"/>
    <property type="evidence" value="ECO:0007669"/>
    <property type="project" value="UniProtKB-KW"/>
</dbReference>
<dbReference type="Gene3D" id="4.10.520.10">
    <property type="entry name" value="IHF-like DNA-binding proteins"/>
    <property type="match status" value="1"/>
</dbReference>
<dbReference type="InterPro" id="IPR010992">
    <property type="entry name" value="IHF-like_DNA-bd_dom_sf"/>
</dbReference>
<dbReference type="InterPro" id="IPR020816">
    <property type="entry name" value="Histone-like_DNA-bd_CS"/>
</dbReference>
<dbReference type="Proteomes" id="UP000462362">
    <property type="component" value="Unassembled WGS sequence"/>
</dbReference>
<dbReference type="Pfam" id="PF00216">
    <property type="entry name" value="Bac_DNA_binding"/>
    <property type="match status" value="1"/>
</dbReference>
<keyword evidence="2" id="KW-0226">DNA condensation</keyword>
<dbReference type="SMART" id="SM00411">
    <property type="entry name" value="BHL"/>
    <property type="match status" value="1"/>
</dbReference>
<organism evidence="5 6">
    <name type="scientific">Parasutterella excrementihominis</name>
    <dbReference type="NCBI Taxonomy" id="487175"/>
    <lineage>
        <taxon>Bacteria</taxon>
        <taxon>Pseudomonadati</taxon>
        <taxon>Pseudomonadota</taxon>
        <taxon>Betaproteobacteria</taxon>
        <taxon>Burkholderiales</taxon>
        <taxon>Sutterellaceae</taxon>
        <taxon>Parasutterella</taxon>
    </lineage>
</organism>